<evidence type="ECO:0000313" key="2">
    <source>
        <dbReference type="EMBL" id="MFD2834744.1"/>
    </source>
</evidence>
<keyword evidence="3" id="KW-1185">Reference proteome</keyword>
<evidence type="ECO:0000256" key="1">
    <source>
        <dbReference type="SAM" id="Phobius"/>
    </source>
</evidence>
<dbReference type="EMBL" id="JBHUOJ010000033">
    <property type="protein sequence ID" value="MFD2834744.1"/>
    <property type="molecule type" value="Genomic_DNA"/>
</dbReference>
<reference evidence="3" key="1">
    <citation type="journal article" date="2019" name="Int. J. Syst. Evol. Microbiol.">
        <title>The Global Catalogue of Microorganisms (GCM) 10K type strain sequencing project: providing services to taxonomists for standard genome sequencing and annotation.</title>
        <authorList>
            <consortium name="The Broad Institute Genomics Platform"/>
            <consortium name="The Broad Institute Genome Sequencing Center for Infectious Disease"/>
            <person name="Wu L."/>
            <person name="Ma J."/>
        </authorList>
    </citation>
    <scope>NUCLEOTIDE SEQUENCE [LARGE SCALE GENOMIC DNA]</scope>
    <source>
        <strain evidence="3">KCTC 52925</strain>
    </source>
</reference>
<protein>
    <submittedName>
        <fullName evidence="2">Uncharacterized protein</fullName>
    </submittedName>
</protein>
<keyword evidence="1" id="KW-0812">Transmembrane</keyword>
<keyword evidence="1" id="KW-0472">Membrane</keyword>
<organism evidence="2 3">
    <name type="scientific">Christiangramia antarctica</name>
    <dbReference type="NCBI Taxonomy" id="2058158"/>
    <lineage>
        <taxon>Bacteria</taxon>
        <taxon>Pseudomonadati</taxon>
        <taxon>Bacteroidota</taxon>
        <taxon>Flavobacteriia</taxon>
        <taxon>Flavobacteriales</taxon>
        <taxon>Flavobacteriaceae</taxon>
        <taxon>Christiangramia</taxon>
    </lineage>
</organism>
<gene>
    <name evidence="2" type="ORF">ACFSYS_15740</name>
</gene>
<accession>A0ABW5XAN1</accession>
<name>A0ABW5XAN1_9FLAO</name>
<sequence length="104" mass="12061">MCSLKLFKEGTGMEKIIAQSSYANLCKLLKYNLVYIDENCNVFLTVKGRVAQKIGPAKYLELENIERVLLKRNEARIKITYLGNIILYLAGIVFLVWLLYWKLL</sequence>
<proteinExistence type="predicted"/>
<dbReference type="Proteomes" id="UP001597438">
    <property type="component" value="Unassembled WGS sequence"/>
</dbReference>
<evidence type="ECO:0000313" key="3">
    <source>
        <dbReference type="Proteomes" id="UP001597438"/>
    </source>
</evidence>
<feature type="transmembrane region" description="Helical" evidence="1">
    <location>
        <begin position="79"/>
        <end position="100"/>
    </location>
</feature>
<dbReference type="RefSeq" id="WP_251740674.1">
    <property type="nucleotide sequence ID" value="NZ_JBHUOJ010000033.1"/>
</dbReference>
<keyword evidence="1" id="KW-1133">Transmembrane helix</keyword>
<comment type="caution">
    <text evidence="2">The sequence shown here is derived from an EMBL/GenBank/DDBJ whole genome shotgun (WGS) entry which is preliminary data.</text>
</comment>